<feature type="compositionally biased region" description="Polar residues" evidence="2">
    <location>
        <begin position="2106"/>
        <end position="2119"/>
    </location>
</feature>
<feature type="region of interest" description="Disordered" evidence="2">
    <location>
        <begin position="684"/>
        <end position="707"/>
    </location>
</feature>
<dbReference type="Proteomes" id="UP000002640">
    <property type="component" value="Unassembled WGS sequence"/>
</dbReference>
<feature type="coiled-coil region" evidence="1">
    <location>
        <begin position="524"/>
        <end position="551"/>
    </location>
</feature>
<feature type="compositionally biased region" description="Polar residues" evidence="2">
    <location>
        <begin position="2193"/>
        <end position="2204"/>
    </location>
</feature>
<dbReference type="STRING" id="1094619.G4Z7J2"/>
<evidence type="ECO:0000256" key="2">
    <source>
        <dbReference type="SAM" id="MobiDB-lite"/>
    </source>
</evidence>
<feature type="compositionally biased region" description="Low complexity" evidence="2">
    <location>
        <begin position="2027"/>
        <end position="2036"/>
    </location>
</feature>
<feature type="compositionally biased region" description="Low complexity" evidence="2">
    <location>
        <begin position="1947"/>
        <end position="1957"/>
    </location>
</feature>
<feature type="compositionally biased region" description="Polar residues" evidence="2">
    <location>
        <begin position="2566"/>
        <end position="2590"/>
    </location>
</feature>
<feature type="region of interest" description="Disordered" evidence="2">
    <location>
        <begin position="2401"/>
        <end position="2511"/>
    </location>
</feature>
<name>G4Z7J2_PHYSP</name>
<dbReference type="Gene3D" id="1.20.5.170">
    <property type="match status" value="1"/>
</dbReference>
<reference evidence="3 4" key="1">
    <citation type="journal article" date="2006" name="Science">
        <title>Phytophthora genome sequences uncover evolutionary origins and mechanisms of pathogenesis.</title>
        <authorList>
            <person name="Tyler B.M."/>
            <person name="Tripathy S."/>
            <person name="Zhang X."/>
            <person name="Dehal P."/>
            <person name="Jiang R.H."/>
            <person name="Aerts A."/>
            <person name="Arredondo F.D."/>
            <person name="Baxter L."/>
            <person name="Bensasson D."/>
            <person name="Beynon J.L."/>
            <person name="Chapman J."/>
            <person name="Damasceno C.M."/>
            <person name="Dorrance A.E."/>
            <person name="Dou D."/>
            <person name="Dickerman A.W."/>
            <person name="Dubchak I.L."/>
            <person name="Garbelotto M."/>
            <person name="Gijzen M."/>
            <person name="Gordon S.G."/>
            <person name="Govers F."/>
            <person name="Grunwald N.J."/>
            <person name="Huang W."/>
            <person name="Ivors K.L."/>
            <person name="Jones R.W."/>
            <person name="Kamoun S."/>
            <person name="Krampis K."/>
            <person name="Lamour K.H."/>
            <person name="Lee M.K."/>
            <person name="McDonald W.H."/>
            <person name="Medina M."/>
            <person name="Meijer H.J."/>
            <person name="Nordberg E.K."/>
            <person name="Maclean D.J."/>
            <person name="Ospina-Giraldo M.D."/>
            <person name="Morris P.F."/>
            <person name="Phuntumart V."/>
            <person name="Putnam N.H."/>
            <person name="Rash S."/>
            <person name="Rose J.K."/>
            <person name="Sakihama Y."/>
            <person name="Salamov A.A."/>
            <person name="Savidor A."/>
            <person name="Scheuring C.F."/>
            <person name="Smith B.M."/>
            <person name="Sobral B.W."/>
            <person name="Terry A."/>
            <person name="Torto-Alalibo T.A."/>
            <person name="Win J."/>
            <person name="Xu Z."/>
            <person name="Zhang H."/>
            <person name="Grigoriev I.V."/>
            <person name="Rokhsar D.S."/>
            <person name="Boore J.L."/>
        </authorList>
    </citation>
    <scope>NUCLEOTIDE SEQUENCE [LARGE SCALE GENOMIC DNA]</scope>
    <source>
        <strain evidence="3 4">P6497</strain>
    </source>
</reference>
<evidence type="ECO:0000256" key="1">
    <source>
        <dbReference type="SAM" id="Coils"/>
    </source>
</evidence>
<feature type="compositionally biased region" description="Low complexity" evidence="2">
    <location>
        <begin position="2470"/>
        <end position="2480"/>
    </location>
</feature>
<feature type="compositionally biased region" description="Basic and acidic residues" evidence="2">
    <location>
        <begin position="1751"/>
        <end position="1765"/>
    </location>
</feature>
<protein>
    <submittedName>
        <fullName evidence="3">Uncharacterized protein</fullName>
    </submittedName>
</protein>
<keyword evidence="1" id="KW-0175">Coiled coil</keyword>
<feature type="compositionally biased region" description="Acidic residues" evidence="2">
    <location>
        <begin position="1703"/>
        <end position="1716"/>
    </location>
</feature>
<feature type="compositionally biased region" description="Low complexity" evidence="2">
    <location>
        <begin position="45"/>
        <end position="64"/>
    </location>
</feature>
<feature type="compositionally biased region" description="Basic and acidic residues" evidence="2">
    <location>
        <begin position="1869"/>
        <end position="1887"/>
    </location>
</feature>
<feature type="compositionally biased region" description="Low complexity" evidence="2">
    <location>
        <begin position="72"/>
        <end position="84"/>
    </location>
</feature>
<dbReference type="OMA" id="DFNVKVM"/>
<feature type="compositionally biased region" description="Acidic residues" evidence="2">
    <location>
        <begin position="1888"/>
        <end position="1903"/>
    </location>
</feature>
<feature type="compositionally biased region" description="Acidic residues" evidence="2">
    <location>
        <begin position="2484"/>
        <end position="2495"/>
    </location>
</feature>
<dbReference type="EMBL" id="JH159153">
    <property type="protein sequence ID" value="EGZ20395.1"/>
    <property type="molecule type" value="Genomic_DNA"/>
</dbReference>
<feature type="non-terminal residue" evidence="3">
    <location>
        <position position="2590"/>
    </location>
</feature>
<feature type="compositionally biased region" description="Polar residues" evidence="2">
    <location>
        <begin position="2412"/>
        <end position="2429"/>
    </location>
</feature>
<dbReference type="GeneID" id="20652654"/>
<keyword evidence="4" id="KW-1185">Reference proteome</keyword>
<feature type="compositionally biased region" description="Acidic residues" evidence="2">
    <location>
        <begin position="2179"/>
        <end position="2192"/>
    </location>
</feature>
<dbReference type="SMR" id="G4Z7J2"/>
<feature type="compositionally biased region" description="Basic and acidic residues" evidence="2">
    <location>
        <begin position="1809"/>
        <end position="1819"/>
    </location>
</feature>
<feature type="region of interest" description="Disordered" evidence="2">
    <location>
        <begin position="1849"/>
        <end position="2383"/>
    </location>
</feature>
<evidence type="ECO:0000313" key="3">
    <source>
        <dbReference type="EMBL" id="EGZ20395.1"/>
    </source>
</evidence>
<sequence length="2590" mass="285170">MSASWDSDLSSIIEKTNNNLKLLRKIGDKPQVRAPDVSMTAPTLARSGSASGSVSSHSSARPRAYVGAQDDAGSVSSRSSARPRAFIRGDDDTSSMGSHGSARPKAYVRGDDDTGSMGSHTSARPRVYVGDDGTGSVSSHSSARPKAFIRADDDSGSVSSRASARPKAFIRADDDSGSVSSRASARPKAFIRADDDSGSVSSRASARPKAFVRGDDDTGSMSSNQGLGRSRLDSGHGSVASASGRPHVGIAGGGGLTAAMLQQHRASAGGAGAMAMADLGAPRPRYDLDETRSMSGASSRLSRRLGADGRVPHARPLGASMGPRIRVPDSDIPSDVPKHVIEEVKKSLETHFASRNGAVDKKVADLRTDVAGLTTQTSSLASQITELRDAVLVSANSHPSASAPSVSDPKIIASVQANAAAIARLEEHSADLLGRKVSVDRELAELGSRVKALSSSTMKISTLEDNIEALVANRQKQEQGLFKLADRVQLMHRQMGSLVDMKAVENLLSIRLTREFREMEDRLAQNVMRMAEKMEQKVSSLEKQSFSQRQESLAALKNDLSDDIQRLQSSALRKSDLLPLQNAQTQSKEDLVQLSSALDRQEKKLQDAKLASATLRDELADARTELNKALQSQQRSAAAVMEEKLEQIASSNKEKSNKFDDQLSELAKKQKKLEEATKNLQETMSQVKVEASQRLSRSSADREEENDKLRQRLARSVAELEALATTKAEVERRFASEEQQFQARLKELRSSLTETEKQKEDQRLELMQKLQEESKLMGVAQGKNSLLENLLAREKAENEEKNELVRKSKKEVAEVREQIRNLESEKEKKVRQLTSELQAKQTQVGLLTKTLKRIETASAKMLDLSKREAKTVRRVKATKEHELFIAQLKLKEMERVARALQNGDEMKKQAALTAASTEERNELEKLLLESQLEKDELKQELEEMTEEFNAAKESQKVIMEDTITKLSSDYDEKIGELKQQIAGKEQAMRQLRDTLVEKSNLDALEDELAALKDEKNDLLEQIQRAQIEHERVTLSTETNLRLEHATQFAAMKSKFEERISELEGAQSELETTKATITELEKELEKQEALHQREVSTLTHEVKEARSKIDECTAQILELEETKTRLEGEVSQMEANIGGASAEKEEELAVIKGQMQAEVDRLRAELSEVSSTLEEKHTQLKEAKQSDETNRQKLVEMAMAQEEMQSRYVSQIDSLTLKLNQERESSRAREQDLEDTIDKLNADVKSLKAVSNKELEAARSELTDQITELTTALKASQHREQQLQSRLKRILEELVQAANASGDNEVIEESGDMSDDDAITHHLDALYATHRRTAHELERLQAEYELTVKQAAADSATAQELDSQVKEHETQIRELESVVEQLREELKEQYHKSAIIAKGSDEFSEEMVTLREEKRQLERQLQEEEKDRAKREVSYQRRTEMKEREVEELRTENKTLTAAVAAVREKIRAVENVKYHDLGELQSKLKDLEERTAALTPDENNVANLEKDFTATRQEIVTLTAEVQSLYQKLTACCGIMEWSELRASVFDEEEKLTRVRAESAREMAKVQSVEQEVLMNAEFLNALLVAHGSGSDSNLLNDFRWMQKYASIAPEIVEKLRNVESRLRDAVLDLHDGSTSVFPDGVSKARVSGVSTDDGVVPAAPSSQNSSVDGAAIALALEKAKENYFDESEQQLDEEGVKHDVDQPDVEQESPVDVEAEGASSDNVDGEGEDSIGDLSHDESGTDAELGVAEHVVRAEQEISREERAVAMSNLDDDEDSSDDVAEDSFKSRQDRSDDDDEGGDGVGGLESSVDRKIEEAKTASRWSSLGFRGDGEDDYMDEVERLMLEQSLAHSSKQVNPRIDNEFDSSDEFAHDNELARDKTEQKQTAEGEEDEQELDPLEESSFDNAMMAALEGNEPNSYNVEHRSMRGDEVEEADKSGSDGFVAQDAMAESSFDDSMMSERDEDESMDTRNNLDSDVGAGHDSAVGKPTPVEHNAQLENSFDGGDDLSDSEISVNEHHHEDEVEDSASSVEKSVAGARYHEGSDVEVSASSVEIGAMADRYEQGESLEESTPSVANDVADQLHAPDELEESVGSVGYGDEHDISEASSSNTARSQSMSEPHEDDASASRLESNAHEATRYTHGGPLSSQPDEDDGVHRHDERGRLVVSHSDPLAVSSFDEDNLSDQNEEENSAGSEPTSQPTKHSPHDEDEDEWSEEQLRAAERSLDSAVMTGDDNDDSDSVVAAAAAVAPPPAPAMSRRIEDDGDSSEEEETMPVPSQPTFSSSLSRFGMGGRGLNLEEDDDMDEVERLLLEQKSNTTLERDLARGRDDDEDELEQAGALEESSSSMNDDAVASNPMMEESGSSLERVSADVDNALEDSASSVENAALAHHLHEADALDESIGGTELDASLSNPASGAVNSESTVQPTKRMDNGEDEGEWSEEQLRAAERSLSSAITKGDGDDDSESGEVAAAAPAMALRMEDDEGSSEEEETMTVQSPPTFSSGLSRFGMGTRRLNLEEDDDMDEVERLLLEQSRSTMKTQRLPQLSRLTRPIATDDDEFGETSLQSQSCNDDNEFGETSLQSRGDD</sequence>
<dbReference type="InParanoid" id="G4Z7J2"/>
<feature type="compositionally biased region" description="Basic and acidic residues" evidence="2">
    <location>
        <begin position="2218"/>
        <end position="2227"/>
    </location>
</feature>
<proteinExistence type="predicted"/>
<organism evidence="3 4">
    <name type="scientific">Phytophthora sojae (strain P6497)</name>
    <name type="common">Soybean stem and root rot agent</name>
    <name type="synonym">Phytophthora megasperma f. sp. glycines</name>
    <dbReference type="NCBI Taxonomy" id="1094619"/>
    <lineage>
        <taxon>Eukaryota</taxon>
        <taxon>Sar</taxon>
        <taxon>Stramenopiles</taxon>
        <taxon>Oomycota</taxon>
        <taxon>Peronosporomycetes</taxon>
        <taxon>Peronosporales</taxon>
        <taxon>Peronosporaceae</taxon>
        <taxon>Phytophthora</taxon>
    </lineage>
</organism>
<feature type="region of interest" description="Disordered" evidence="2">
    <location>
        <begin position="1688"/>
        <end position="1834"/>
    </location>
</feature>
<feature type="compositionally biased region" description="Basic and acidic residues" evidence="2">
    <location>
        <begin position="2156"/>
        <end position="2165"/>
    </location>
</feature>
<feature type="region of interest" description="Disordered" evidence="2">
    <location>
        <begin position="26"/>
        <end position="246"/>
    </location>
</feature>
<evidence type="ECO:0000313" key="4">
    <source>
        <dbReference type="Proteomes" id="UP000002640"/>
    </source>
</evidence>
<feature type="compositionally biased region" description="Acidic residues" evidence="2">
    <location>
        <begin position="2264"/>
        <end position="2274"/>
    </location>
</feature>
<feature type="compositionally biased region" description="Basic and acidic residues" evidence="2">
    <location>
        <begin position="2321"/>
        <end position="2330"/>
    </location>
</feature>
<feature type="compositionally biased region" description="Polar residues" evidence="2">
    <location>
        <begin position="2536"/>
        <end position="2551"/>
    </location>
</feature>
<feature type="region of interest" description="Disordered" evidence="2">
    <location>
        <begin position="289"/>
        <end position="333"/>
    </location>
</feature>
<dbReference type="KEGG" id="psoj:PHYSODRAFT_440831"/>
<dbReference type="RefSeq" id="XP_009523112.1">
    <property type="nucleotide sequence ID" value="XM_009524817.1"/>
</dbReference>
<feature type="compositionally biased region" description="Polar residues" evidence="2">
    <location>
        <begin position="2496"/>
        <end position="2508"/>
    </location>
</feature>
<gene>
    <name evidence="3" type="ORF">PHYSODRAFT_440831</name>
</gene>
<feature type="compositionally biased region" description="Acidic residues" evidence="2">
    <location>
        <begin position="1771"/>
        <end position="1783"/>
    </location>
</feature>
<feature type="compositionally biased region" description="Basic and acidic residues" evidence="2">
    <location>
        <begin position="2120"/>
        <end position="2140"/>
    </location>
</feature>
<feature type="compositionally biased region" description="Basic and acidic residues" evidence="2">
    <location>
        <begin position="1922"/>
        <end position="1939"/>
    </location>
</feature>
<accession>G4Z7J2</accession>
<feature type="coiled-coil region" evidence="1">
    <location>
        <begin position="1222"/>
        <end position="1465"/>
    </location>
</feature>
<feature type="coiled-coil region" evidence="1">
    <location>
        <begin position="920"/>
        <end position="1182"/>
    </location>
</feature>
<feature type="region of interest" description="Disordered" evidence="2">
    <location>
        <begin position="2536"/>
        <end position="2590"/>
    </location>
</feature>